<dbReference type="PANTHER" id="PTHR33392">
    <property type="entry name" value="POLYISOPRENYL-TEICHOIC ACID--PEPTIDOGLYCAN TEICHOIC ACID TRANSFERASE TAGU"/>
    <property type="match status" value="1"/>
</dbReference>
<dbReference type="InterPro" id="IPR050922">
    <property type="entry name" value="LytR/CpsA/Psr_CW_biosynth"/>
</dbReference>
<accession>A0ABV9RVY2</accession>
<sequence>MNRRAQGRSGWQKAGLATGRSLVALVSAAVLATMGYGWWAFGDVDEDTVTTDVIAQDIQDQRVPLDGAVDLLLVGIDSRVDAYGNPLPREVLRMLNAGESDGERNTDTMILVHIPVDGTRAVAISFPRDSWVELAGGFGSHRLNSAFAYAYNNAREEHADTAPDEKTLDELAKLAGRKNLIATIQNLVGGSLTIDRYAEVNLLSFFEVTNAIGGVEVCLKEPVDEPLSGARFPAGKQTVTGAQALAFVRQRHELPGGDLDRIVRQQVFLGALADKVLSADMLTSPSKAQQLVGAVQRSVILSEGWQLSRFASQMSGLSTSGIDFYTIPTLGDANIGGADVLRVDPAQVASFVSALVTDDQGTREPSSGSPVPGETPVTTAPGGERPALGLVTVDVLNGSNTERLASSVRQALTDKGFQGGEVGDAPVQAASVIRHAPGERNLAEYAAGELGGQFSFLADSSLTANELTVVLGTDYQPAGTANGLRTQPSSPSAPPSSDRPAPQINAGSENCVN</sequence>
<dbReference type="RefSeq" id="WP_378055451.1">
    <property type="nucleotide sequence ID" value="NZ_JBHSIS010000003.1"/>
</dbReference>
<proteinExistence type="inferred from homology"/>
<dbReference type="PANTHER" id="PTHR33392:SF6">
    <property type="entry name" value="POLYISOPRENYL-TEICHOIC ACID--PEPTIDOGLYCAN TEICHOIC ACID TRANSFERASE TAGU"/>
    <property type="match status" value="1"/>
</dbReference>
<keyword evidence="3" id="KW-0812">Transmembrane</keyword>
<organism evidence="6 7">
    <name type="scientific">Actinophytocola glycyrrhizae</name>
    <dbReference type="NCBI Taxonomy" id="2044873"/>
    <lineage>
        <taxon>Bacteria</taxon>
        <taxon>Bacillati</taxon>
        <taxon>Actinomycetota</taxon>
        <taxon>Actinomycetes</taxon>
        <taxon>Pseudonocardiales</taxon>
        <taxon>Pseudonocardiaceae</taxon>
    </lineage>
</organism>
<feature type="domain" description="LytR/CpsA/Psr regulator C-terminal" evidence="5">
    <location>
        <begin position="391"/>
        <end position="475"/>
    </location>
</feature>
<evidence type="ECO:0000256" key="1">
    <source>
        <dbReference type="ARBA" id="ARBA00006068"/>
    </source>
</evidence>
<gene>
    <name evidence="6" type="ORF">ACFPCV_08280</name>
</gene>
<feature type="transmembrane region" description="Helical" evidence="3">
    <location>
        <begin position="21"/>
        <end position="41"/>
    </location>
</feature>
<keyword evidence="7" id="KW-1185">Reference proteome</keyword>
<comment type="similarity">
    <text evidence="1">Belongs to the LytR/CpsA/Psr (LCP) family.</text>
</comment>
<keyword evidence="3" id="KW-1133">Transmembrane helix</keyword>
<evidence type="ECO:0000259" key="5">
    <source>
        <dbReference type="Pfam" id="PF13399"/>
    </source>
</evidence>
<dbReference type="InterPro" id="IPR027381">
    <property type="entry name" value="LytR/CpsA/Psr_C"/>
</dbReference>
<dbReference type="InterPro" id="IPR004474">
    <property type="entry name" value="LytR_CpsA_psr"/>
</dbReference>
<comment type="caution">
    <text evidence="6">The sequence shown here is derived from an EMBL/GenBank/DDBJ whole genome shotgun (WGS) entry which is preliminary data.</text>
</comment>
<dbReference type="Pfam" id="PF03816">
    <property type="entry name" value="LytR_cpsA_psr"/>
    <property type="match status" value="1"/>
</dbReference>
<name>A0ABV9RVY2_9PSEU</name>
<evidence type="ECO:0000313" key="7">
    <source>
        <dbReference type="Proteomes" id="UP001595859"/>
    </source>
</evidence>
<dbReference type="Gene3D" id="3.30.70.2390">
    <property type="match status" value="1"/>
</dbReference>
<dbReference type="Proteomes" id="UP001595859">
    <property type="component" value="Unassembled WGS sequence"/>
</dbReference>
<feature type="domain" description="Cell envelope-related transcriptional attenuator" evidence="4">
    <location>
        <begin position="105"/>
        <end position="277"/>
    </location>
</feature>
<keyword evidence="3" id="KW-0472">Membrane</keyword>
<evidence type="ECO:0000256" key="3">
    <source>
        <dbReference type="SAM" id="Phobius"/>
    </source>
</evidence>
<feature type="region of interest" description="Disordered" evidence="2">
    <location>
        <begin position="357"/>
        <end position="385"/>
    </location>
</feature>
<dbReference type="NCBIfam" id="TIGR00350">
    <property type="entry name" value="lytR_cpsA_psr"/>
    <property type="match status" value="1"/>
</dbReference>
<dbReference type="Pfam" id="PF13399">
    <property type="entry name" value="LytR_C"/>
    <property type="match status" value="1"/>
</dbReference>
<protein>
    <submittedName>
        <fullName evidence="6">LCP family protein</fullName>
    </submittedName>
</protein>
<dbReference type="Gene3D" id="3.40.630.190">
    <property type="entry name" value="LCP protein"/>
    <property type="match status" value="1"/>
</dbReference>
<dbReference type="EMBL" id="JBHSIS010000003">
    <property type="protein sequence ID" value="MFC4853500.1"/>
    <property type="molecule type" value="Genomic_DNA"/>
</dbReference>
<feature type="region of interest" description="Disordered" evidence="2">
    <location>
        <begin position="476"/>
        <end position="513"/>
    </location>
</feature>
<evidence type="ECO:0000256" key="2">
    <source>
        <dbReference type="SAM" id="MobiDB-lite"/>
    </source>
</evidence>
<evidence type="ECO:0000313" key="6">
    <source>
        <dbReference type="EMBL" id="MFC4853500.1"/>
    </source>
</evidence>
<evidence type="ECO:0000259" key="4">
    <source>
        <dbReference type="Pfam" id="PF03816"/>
    </source>
</evidence>
<reference evidence="7" key="1">
    <citation type="journal article" date="2019" name="Int. J. Syst. Evol. Microbiol.">
        <title>The Global Catalogue of Microorganisms (GCM) 10K type strain sequencing project: providing services to taxonomists for standard genome sequencing and annotation.</title>
        <authorList>
            <consortium name="The Broad Institute Genomics Platform"/>
            <consortium name="The Broad Institute Genome Sequencing Center for Infectious Disease"/>
            <person name="Wu L."/>
            <person name="Ma J."/>
        </authorList>
    </citation>
    <scope>NUCLEOTIDE SEQUENCE [LARGE SCALE GENOMIC DNA]</scope>
    <source>
        <strain evidence="7">ZS-22-S1</strain>
    </source>
</reference>